<dbReference type="EMBL" id="CAMPGE010025921">
    <property type="protein sequence ID" value="CAI2383629.1"/>
    <property type="molecule type" value="Genomic_DNA"/>
</dbReference>
<feature type="compositionally biased region" description="Polar residues" evidence="1">
    <location>
        <begin position="1"/>
        <end position="10"/>
    </location>
</feature>
<feature type="region of interest" description="Disordered" evidence="1">
    <location>
        <begin position="1"/>
        <end position="22"/>
    </location>
</feature>
<evidence type="ECO:0000313" key="2">
    <source>
        <dbReference type="EMBL" id="CAI2383629.1"/>
    </source>
</evidence>
<gene>
    <name evidence="2" type="ORF">ECRASSUSDP1_LOCUS25134</name>
</gene>
<name>A0AAD2D715_EUPCR</name>
<keyword evidence="3" id="KW-1185">Reference proteome</keyword>
<dbReference type="AlphaFoldDB" id="A0AAD2D715"/>
<evidence type="ECO:0000313" key="3">
    <source>
        <dbReference type="Proteomes" id="UP001295684"/>
    </source>
</evidence>
<organism evidence="2 3">
    <name type="scientific">Euplotes crassus</name>
    <dbReference type="NCBI Taxonomy" id="5936"/>
    <lineage>
        <taxon>Eukaryota</taxon>
        <taxon>Sar</taxon>
        <taxon>Alveolata</taxon>
        <taxon>Ciliophora</taxon>
        <taxon>Intramacronucleata</taxon>
        <taxon>Spirotrichea</taxon>
        <taxon>Hypotrichia</taxon>
        <taxon>Euplotida</taxon>
        <taxon>Euplotidae</taxon>
        <taxon>Moneuplotes</taxon>
    </lineage>
</organism>
<proteinExistence type="predicted"/>
<dbReference type="Gene3D" id="3.80.10.10">
    <property type="entry name" value="Ribonuclease Inhibitor"/>
    <property type="match status" value="1"/>
</dbReference>
<feature type="compositionally biased region" description="Basic and acidic residues" evidence="1">
    <location>
        <begin position="12"/>
        <end position="22"/>
    </location>
</feature>
<dbReference type="Proteomes" id="UP001295684">
    <property type="component" value="Unassembled WGS sequence"/>
</dbReference>
<accession>A0AAD2D715</accession>
<dbReference type="InterPro" id="IPR032675">
    <property type="entry name" value="LRR_dom_sf"/>
</dbReference>
<reference evidence="2" key="1">
    <citation type="submission" date="2023-07" db="EMBL/GenBank/DDBJ databases">
        <authorList>
            <consortium name="AG Swart"/>
            <person name="Singh M."/>
            <person name="Singh A."/>
            <person name="Seah K."/>
            <person name="Emmerich C."/>
        </authorList>
    </citation>
    <scope>NUCLEOTIDE SEQUENCE</scope>
    <source>
        <strain evidence="2">DP1</strain>
    </source>
</reference>
<evidence type="ECO:0000256" key="1">
    <source>
        <dbReference type="SAM" id="MobiDB-lite"/>
    </source>
</evidence>
<sequence>MESLQQSSGKSEVYHERKKNDRDKKRQLEIAIVAKQDQVLTKLPRCFPRKGWECFAFRGGYLQNYYLIRQMSRLKCDICEIEKISIIISKKSDISKYADLIQNLFPMKCNSLIVKNSNWCMTQWNFKKYFKKIYPTLCFVTTEFRLYDSILETKDVARILSCCRHLGFLSFQKCRIIPQTCTLPKITGIKLKTLKFAQCKPIDNDSLKEALYSVFQNLINLILNSTFTMSLEYLQYSVSSNIFSQQEIAKEFNCPSAQILVSKGQRSVSISFNPCFNNSNST</sequence>
<comment type="caution">
    <text evidence="2">The sequence shown here is derived from an EMBL/GenBank/DDBJ whole genome shotgun (WGS) entry which is preliminary data.</text>
</comment>
<protein>
    <submittedName>
        <fullName evidence="2">Uncharacterized protein</fullName>
    </submittedName>
</protein>